<dbReference type="EMBL" id="BMOS01000015">
    <property type="protein sequence ID" value="GGN59671.1"/>
    <property type="molecule type" value="Genomic_DNA"/>
</dbReference>
<dbReference type="InterPro" id="IPR050378">
    <property type="entry name" value="Metallo-dep_Hydrolases_sf"/>
</dbReference>
<dbReference type="PANTHER" id="PTHR11647">
    <property type="entry name" value="HYDRANTOINASE/DIHYDROPYRIMIDINASE FAMILY MEMBER"/>
    <property type="match status" value="1"/>
</dbReference>
<dbReference type="Proteomes" id="UP000624041">
    <property type="component" value="Unassembled WGS sequence"/>
</dbReference>
<reference evidence="2" key="2">
    <citation type="submission" date="2020-09" db="EMBL/GenBank/DDBJ databases">
        <authorList>
            <person name="Sun Q."/>
            <person name="Ohkuma M."/>
        </authorList>
    </citation>
    <scope>NUCLEOTIDE SEQUENCE</scope>
    <source>
        <strain evidence="2">JCM 17251</strain>
    </source>
</reference>
<evidence type="ECO:0000259" key="1">
    <source>
        <dbReference type="Pfam" id="PF07969"/>
    </source>
</evidence>
<dbReference type="Pfam" id="PF07969">
    <property type="entry name" value="Amidohydro_3"/>
    <property type="match status" value="2"/>
</dbReference>
<protein>
    <submittedName>
        <fullName evidence="2">D-aminoacylase</fullName>
    </submittedName>
</protein>
<dbReference type="SUPFAM" id="SSF51338">
    <property type="entry name" value="Composite domain of metallo-dependent hydrolases"/>
    <property type="match status" value="1"/>
</dbReference>
<proteinExistence type="predicted"/>
<accession>A0A918D2H7</accession>
<comment type="caution">
    <text evidence="2">The sequence shown here is derived from an EMBL/GenBank/DDBJ whole genome shotgun (WGS) entry which is preliminary data.</text>
</comment>
<dbReference type="CDD" id="cd01297">
    <property type="entry name" value="D-aminoacylase"/>
    <property type="match status" value="1"/>
</dbReference>
<evidence type="ECO:0000313" key="2">
    <source>
        <dbReference type="EMBL" id="GGN59671.1"/>
    </source>
</evidence>
<dbReference type="InterPro" id="IPR013108">
    <property type="entry name" value="Amidohydro_3"/>
</dbReference>
<organism evidence="2 3">
    <name type="scientific">Oceanobacillus indicireducens</name>
    <dbReference type="NCBI Taxonomy" id="1004261"/>
    <lineage>
        <taxon>Bacteria</taxon>
        <taxon>Bacillati</taxon>
        <taxon>Bacillota</taxon>
        <taxon>Bacilli</taxon>
        <taxon>Bacillales</taxon>
        <taxon>Bacillaceae</taxon>
        <taxon>Oceanobacillus</taxon>
    </lineage>
</organism>
<sequence length="532" mass="59403">MFDVKIVNGHILDGTGNPWTKLDIGIINDTIVEIGQLKDAPSKETIDAEGLVVSPGFIDTHVHSDLLCLRPEVHKIKVMQGVTTELFGQDGISVAPVSSETKPIWQKQLKGLNGDIGDWPWESIDDYLSYLEQSDLIGNNTYLVPHGGARTLVMGFEGRKATKEEMTEMRKIVEKGMEEGAVGVSSGLIYPPNIYSDKEELIEICKGAARYDGCFVVHIRNESNKSLEALEEVIDVARITGVRLHVSHFKVAGELNRDKFTKSLQLMDEAREEGIEVTFDQYPYTAGSTVFHSILPPWMHEGGTEKLLERLKDKDVRNRIKEDFLHNEDYENWVRNCGWENIVIASVGSEQNKEAENKNMLKIAELWNTTPEEAAFDLLLEEEANITMIAHWGDEEDLIYGMQHPLQVVGSDGIFGGKPHPRLFGTYPRVLGEFVREKGALTLSEAVRRMTGAPAQLLRLKDRGLLIEGYKADIVVFDPTTVKDRSTYEEPLLEPVGIKYVLVNGLLAVKDEQFTGMTAGRVIRSGVATPVN</sequence>
<gene>
    <name evidence="2" type="ORF">GCM10007971_23070</name>
</gene>
<dbReference type="Gene3D" id="3.20.20.140">
    <property type="entry name" value="Metal-dependent hydrolases"/>
    <property type="match status" value="1"/>
</dbReference>
<name>A0A918D2H7_9BACI</name>
<evidence type="ECO:0000313" key="3">
    <source>
        <dbReference type="Proteomes" id="UP000624041"/>
    </source>
</evidence>
<dbReference type="Gene3D" id="2.30.40.10">
    <property type="entry name" value="Urease, subunit C, domain 1"/>
    <property type="match status" value="1"/>
</dbReference>
<dbReference type="Gene3D" id="3.30.1490.130">
    <property type="entry name" value="D-aminoacylase. Domain 3"/>
    <property type="match status" value="1"/>
</dbReference>
<dbReference type="RefSeq" id="WP_188857522.1">
    <property type="nucleotide sequence ID" value="NZ_BMOS01000015.1"/>
</dbReference>
<dbReference type="AlphaFoldDB" id="A0A918D2H7"/>
<reference evidence="2" key="1">
    <citation type="journal article" date="2014" name="Int. J. Syst. Evol. Microbiol.">
        <title>Complete genome sequence of Corynebacterium casei LMG S-19264T (=DSM 44701T), isolated from a smear-ripened cheese.</title>
        <authorList>
            <consortium name="US DOE Joint Genome Institute (JGI-PGF)"/>
            <person name="Walter F."/>
            <person name="Albersmeier A."/>
            <person name="Kalinowski J."/>
            <person name="Ruckert C."/>
        </authorList>
    </citation>
    <scope>NUCLEOTIDE SEQUENCE</scope>
    <source>
        <strain evidence="2">JCM 17251</strain>
    </source>
</reference>
<dbReference type="GO" id="GO:0005829">
    <property type="term" value="C:cytosol"/>
    <property type="evidence" value="ECO:0007669"/>
    <property type="project" value="TreeGrafter"/>
</dbReference>
<dbReference type="GO" id="GO:0016812">
    <property type="term" value="F:hydrolase activity, acting on carbon-nitrogen (but not peptide) bonds, in cyclic amides"/>
    <property type="evidence" value="ECO:0007669"/>
    <property type="project" value="TreeGrafter"/>
</dbReference>
<dbReference type="PANTHER" id="PTHR11647:SF1">
    <property type="entry name" value="COLLAPSIN RESPONSE MEDIATOR PROTEIN"/>
    <property type="match status" value="1"/>
</dbReference>
<feature type="domain" description="Amidohydrolase 3" evidence="1">
    <location>
        <begin position="44"/>
        <end position="311"/>
    </location>
</feature>
<dbReference type="InterPro" id="IPR023100">
    <property type="entry name" value="D-aminoacylase_insert_dom_sf"/>
</dbReference>
<dbReference type="InterPro" id="IPR032466">
    <property type="entry name" value="Metal_Hydrolase"/>
</dbReference>
<dbReference type="InterPro" id="IPR011059">
    <property type="entry name" value="Metal-dep_hydrolase_composite"/>
</dbReference>
<dbReference type="SUPFAM" id="SSF51556">
    <property type="entry name" value="Metallo-dependent hydrolases"/>
    <property type="match status" value="1"/>
</dbReference>
<dbReference type="GO" id="GO:0016811">
    <property type="term" value="F:hydrolase activity, acting on carbon-nitrogen (but not peptide) bonds, in linear amides"/>
    <property type="evidence" value="ECO:0007669"/>
    <property type="project" value="InterPro"/>
</dbReference>
<keyword evidence="3" id="KW-1185">Reference proteome</keyword>
<feature type="domain" description="Amidohydrolase 3" evidence="1">
    <location>
        <begin position="403"/>
        <end position="505"/>
    </location>
</feature>